<dbReference type="AlphaFoldDB" id="C8NAJ4"/>
<proteinExistence type="predicted"/>
<dbReference type="GeneID" id="84790780"/>
<evidence type="ECO:0000256" key="1">
    <source>
        <dbReference type="SAM" id="SignalP"/>
    </source>
</evidence>
<dbReference type="OrthoDB" id="1115033at2"/>
<organism evidence="2 3">
    <name type="scientific">Cardiobacterium hominis (strain ATCC 15826 / DSM 8339 / NCTC 10426 / 6573)</name>
    <dbReference type="NCBI Taxonomy" id="638300"/>
    <lineage>
        <taxon>Bacteria</taxon>
        <taxon>Pseudomonadati</taxon>
        <taxon>Pseudomonadota</taxon>
        <taxon>Gammaproteobacteria</taxon>
        <taxon>Cardiobacteriales</taxon>
        <taxon>Cardiobacteriaceae</taxon>
        <taxon>Cardiobacterium</taxon>
    </lineage>
</organism>
<dbReference type="RefSeq" id="WP_004143450.1">
    <property type="nucleotide sequence ID" value="NZ_GG694031.1"/>
</dbReference>
<dbReference type="HOGENOM" id="CLU_760091_0_0_6"/>
<gene>
    <name evidence="2" type="ORF">HMPREF0198_1522</name>
</gene>
<accession>C8NAJ4</accession>
<evidence type="ECO:0000313" key="3">
    <source>
        <dbReference type="Proteomes" id="UP000004870"/>
    </source>
</evidence>
<feature type="signal peptide" evidence="1">
    <location>
        <begin position="1"/>
        <end position="19"/>
    </location>
</feature>
<evidence type="ECO:0000313" key="2">
    <source>
        <dbReference type="EMBL" id="EEV88325.1"/>
    </source>
</evidence>
<sequence length="368" mass="40252">MHHKPLALLVALFAGSAHAAATSFADSVPEKAEGVPLAYIGKTTTAATALTLTFKPDGGHDIGALPQGGKLQVLLVDDKGNHLVASDYGIVGWAQARENKDAGSEAFPALETVEDKEAYATIHYNPQLAEKRDERYYFANEGEDNPAIAGVPQPKKDGEDDYSETRHRLLETALAPGGARYHVDCSPGVEGGPYCVLVPVSKTLPASDDGIGVPENLTLPGNGYLYSHTDDGARYFRAREKWRVKDKDAQNIEQPYYYLGVETTYHGRWHQDESGDNAPENRAEPLKLTDRIDGNKTVAEVAPGSKITLVLIQQRFVEREGEELDYEQRIPAWLLVKTADGKSGWVKIETMNPDNPFPNIEELHGFAG</sequence>
<reference evidence="2 3" key="1">
    <citation type="submission" date="2009-08" db="EMBL/GenBank/DDBJ databases">
        <authorList>
            <person name="Qin X."/>
            <person name="Bachman B."/>
            <person name="Battles P."/>
            <person name="Bell A."/>
            <person name="Bess C."/>
            <person name="Bickham C."/>
            <person name="Chaboub L."/>
            <person name="Chen D."/>
            <person name="Coyle M."/>
            <person name="Deiros D.R."/>
            <person name="Dinh H."/>
            <person name="Forbes L."/>
            <person name="Fowler G."/>
            <person name="Francisco L."/>
            <person name="Fu Q."/>
            <person name="Gubbala S."/>
            <person name="Hale W."/>
            <person name="Han Y."/>
            <person name="Hemphill L."/>
            <person name="Highlander S.K."/>
            <person name="Hirani K."/>
            <person name="Hogues M."/>
            <person name="Jackson L."/>
            <person name="Jakkamsetti A."/>
            <person name="Javaid M."/>
            <person name="Jiang H."/>
            <person name="Korchina V."/>
            <person name="Kovar C."/>
            <person name="Lara F."/>
            <person name="Lee S."/>
            <person name="Mata R."/>
            <person name="Mathew T."/>
            <person name="Moen C."/>
            <person name="Morales K."/>
            <person name="Munidasa M."/>
            <person name="Nazareth L."/>
            <person name="Ngo R."/>
            <person name="Nguyen L."/>
            <person name="Okwuonu G."/>
            <person name="Ongeri F."/>
            <person name="Patil S."/>
            <person name="Petrosino J."/>
            <person name="Pham C."/>
            <person name="Pham P."/>
            <person name="Pu L.-L."/>
            <person name="Puazo M."/>
            <person name="Raj R."/>
            <person name="Reid J."/>
            <person name="Rouhana J."/>
            <person name="Saada N."/>
            <person name="Shang Y."/>
            <person name="Simmons D."/>
            <person name="Thornton R."/>
            <person name="Warren J."/>
            <person name="Weissenberger G."/>
            <person name="Zhang J."/>
            <person name="Zhang L."/>
            <person name="Zhou C."/>
            <person name="Zhu D."/>
            <person name="Muzny D."/>
            <person name="Worley K."/>
            <person name="Gibbs R."/>
        </authorList>
    </citation>
    <scope>NUCLEOTIDE SEQUENCE [LARGE SCALE GENOMIC DNA]</scope>
    <source>
        <strain evidence="3">ATCC 15826 / DSM 8339 / NCTC 10426 / 6573</strain>
    </source>
</reference>
<keyword evidence="3" id="KW-1185">Reference proteome</keyword>
<feature type="chain" id="PRO_5002990442" description="SH3 domain-containing protein" evidence="1">
    <location>
        <begin position="20"/>
        <end position="368"/>
    </location>
</feature>
<dbReference type="Proteomes" id="UP000004870">
    <property type="component" value="Unassembled WGS sequence"/>
</dbReference>
<protein>
    <recommendedName>
        <fullName evidence="4">SH3 domain-containing protein</fullName>
    </recommendedName>
</protein>
<evidence type="ECO:0008006" key="4">
    <source>
        <dbReference type="Google" id="ProtNLM"/>
    </source>
</evidence>
<comment type="caution">
    <text evidence="2">The sequence shown here is derived from an EMBL/GenBank/DDBJ whole genome shotgun (WGS) entry which is preliminary data.</text>
</comment>
<name>C8NAJ4_CARH6</name>
<dbReference type="EMBL" id="ACKY01000089">
    <property type="protein sequence ID" value="EEV88325.1"/>
    <property type="molecule type" value="Genomic_DNA"/>
</dbReference>
<keyword evidence="1" id="KW-0732">Signal</keyword>